<reference evidence="1 2" key="1">
    <citation type="submission" date="2017-11" db="EMBL/GenBank/DDBJ databases">
        <title>Complete genome of a free-living desiccation-tolerant cyanobacterium and its photosynthetic adaptation to extreme terrestrial habitat.</title>
        <authorList>
            <person name="Shang J."/>
        </authorList>
    </citation>
    <scope>NUCLEOTIDE SEQUENCE [LARGE SCALE GENOMIC DNA]</scope>
    <source>
        <strain evidence="1 2">CCNUN1</strain>
        <plasmid evidence="2">pnfsy08</plasmid>
    </source>
</reference>
<geneLocation type="plasmid" evidence="2">
    <name>pnfsy08</name>
</geneLocation>
<dbReference type="Proteomes" id="UP000232003">
    <property type="component" value="Plasmid pNFSY08"/>
</dbReference>
<keyword evidence="1" id="KW-0614">Plasmid</keyword>
<accession>A0A2K8T8V1</accession>
<sequence>MTPRWRNVPALFYSSFRPNLPQNKSQNELISLALIISVCGTIDSNLL</sequence>
<proteinExistence type="predicted"/>
<gene>
    <name evidence="1" type="ORF">COO91_10345</name>
</gene>
<evidence type="ECO:0000313" key="2">
    <source>
        <dbReference type="Proteomes" id="UP000232003"/>
    </source>
</evidence>
<name>A0A2K8T8V1_9NOSO</name>
<evidence type="ECO:0000313" key="1">
    <source>
        <dbReference type="EMBL" id="AUB44127.1"/>
    </source>
</evidence>
<dbReference type="KEGG" id="nfl:COO91_10345"/>
<organism evidence="1 2">
    <name type="scientific">Nostoc flagelliforme CCNUN1</name>
    <dbReference type="NCBI Taxonomy" id="2038116"/>
    <lineage>
        <taxon>Bacteria</taxon>
        <taxon>Bacillati</taxon>
        <taxon>Cyanobacteriota</taxon>
        <taxon>Cyanophyceae</taxon>
        <taxon>Nostocales</taxon>
        <taxon>Nostocaceae</taxon>
        <taxon>Nostoc</taxon>
    </lineage>
</organism>
<dbReference type="EMBL" id="CP024793">
    <property type="protein sequence ID" value="AUB44127.1"/>
    <property type="molecule type" value="Genomic_DNA"/>
</dbReference>
<keyword evidence="2" id="KW-1185">Reference proteome</keyword>
<dbReference type="AlphaFoldDB" id="A0A2K8T8V1"/>
<protein>
    <submittedName>
        <fullName evidence="1">Uncharacterized protein</fullName>
    </submittedName>
</protein>